<feature type="transmembrane region" description="Helical" evidence="6">
    <location>
        <begin position="159"/>
        <end position="181"/>
    </location>
</feature>
<feature type="transmembrane region" description="Helical" evidence="6">
    <location>
        <begin position="20"/>
        <end position="37"/>
    </location>
</feature>
<dbReference type="Pfam" id="PF01594">
    <property type="entry name" value="AI-2E_transport"/>
    <property type="match status" value="1"/>
</dbReference>
<dbReference type="GO" id="GO:0016020">
    <property type="term" value="C:membrane"/>
    <property type="evidence" value="ECO:0007669"/>
    <property type="project" value="UniProtKB-SubCell"/>
</dbReference>
<evidence type="ECO:0000256" key="4">
    <source>
        <dbReference type="ARBA" id="ARBA00022989"/>
    </source>
</evidence>
<dbReference type="PANTHER" id="PTHR21716">
    <property type="entry name" value="TRANSMEMBRANE PROTEIN"/>
    <property type="match status" value="1"/>
</dbReference>
<keyword evidence="3 6" id="KW-0812">Transmembrane</keyword>
<evidence type="ECO:0008006" key="9">
    <source>
        <dbReference type="Google" id="ProtNLM"/>
    </source>
</evidence>
<organism evidence="7 8">
    <name type="scientific">Candidatus Falkowbacteria bacterium RIFCSPLOWO2_02_FULL_45_21</name>
    <dbReference type="NCBI Taxonomy" id="1797989"/>
    <lineage>
        <taxon>Bacteria</taxon>
        <taxon>Candidatus Falkowiibacteriota</taxon>
    </lineage>
</organism>
<keyword evidence="5 6" id="KW-0472">Membrane</keyword>
<feature type="transmembrane region" description="Helical" evidence="6">
    <location>
        <begin position="307"/>
        <end position="326"/>
    </location>
</feature>
<proteinExistence type="inferred from homology"/>
<feature type="transmembrane region" description="Helical" evidence="6">
    <location>
        <begin position="43"/>
        <end position="59"/>
    </location>
</feature>
<evidence type="ECO:0000256" key="6">
    <source>
        <dbReference type="SAM" id="Phobius"/>
    </source>
</evidence>
<dbReference type="AlphaFoldDB" id="A0A1F5SCU8"/>
<evidence type="ECO:0000256" key="5">
    <source>
        <dbReference type="ARBA" id="ARBA00023136"/>
    </source>
</evidence>
<comment type="subcellular location">
    <subcellularLocation>
        <location evidence="1">Membrane</location>
        <topology evidence="1">Multi-pass membrane protein</topology>
    </subcellularLocation>
</comment>
<feature type="transmembrane region" description="Helical" evidence="6">
    <location>
        <begin position="221"/>
        <end position="244"/>
    </location>
</feature>
<dbReference type="PANTHER" id="PTHR21716:SF4">
    <property type="entry name" value="TRANSMEMBRANE PROTEIN 245"/>
    <property type="match status" value="1"/>
</dbReference>
<dbReference type="STRING" id="1797989.A3H66_02815"/>
<evidence type="ECO:0000313" key="8">
    <source>
        <dbReference type="Proteomes" id="UP000178783"/>
    </source>
</evidence>
<dbReference type="InterPro" id="IPR002549">
    <property type="entry name" value="AI-2E-like"/>
</dbReference>
<keyword evidence="4 6" id="KW-1133">Transmembrane helix</keyword>
<reference evidence="7 8" key="1">
    <citation type="journal article" date="2016" name="Nat. Commun.">
        <title>Thousands of microbial genomes shed light on interconnected biogeochemical processes in an aquifer system.</title>
        <authorList>
            <person name="Anantharaman K."/>
            <person name="Brown C.T."/>
            <person name="Hug L.A."/>
            <person name="Sharon I."/>
            <person name="Castelle C.J."/>
            <person name="Probst A.J."/>
            <person name="Thomas B.C."/>
            <person name="Singh A."/>
            <person name="Wilkins M.J."/>
            <person name="Karaoz U."/>
            <person name="Brodie E.L."/>
            <person name="Williams K.H."/>
            <person name="Hubbard S.S."/>
            <person name="Banfield J.F."/>
        </authorList>
    </citation>
    <scope>NUCLEOTIDE SEQUENCE [LARGE SCALE GENOMIC DNA]</scope>
</reference>
<protein>
    <recommendedName>
        <fullName evidence="9">AI-2E family transporter</fullName>
    </recommendedName>
</protein>
<evidence type="ECO:0000313" key="7">
    <source>
        <dbReference type="EMBL" id="OGF24530.1"/>
    </source>
</evidence>
<evidence type="ECO:0000256" key="3">
    <source>
        <dbReference type="ARBA" id="ARBA00022692"/>
    </source>
</evidence>
<comment type="similarity">
    <text evidence="2">Belongs to the autoinducer-2 exporter (AI-2E) (TC 2.A.86) family.</text>
</comment>
<name>A0A1F5SCU8_9BACT</name>
<gene>
    <name evidence="7" type="ORF">A3H66_02815</name>
</gene>
<accession>A0A1F5SCU8</accession>
<sequence>MQTFNGAGDTSGAARPKPQFYFLLILMAITFVLSFYILRPFLFAFTLAIVFAVLFQPLYRKILKYSFRRETLAAFLTTVIILILIVTPLVALVAQIFKEAKNLYITLAMGGGKDVILNSLNSLVAQFYERFPGLPEFSLNFDQYLKQSLSWLVNHLGVVFSNVASLMATAFLFLISLFYLLKDGSRLRKKIISLSPLNDREDEIIFKKLEQAMSSVIKGNFLIAIIQGTLTAVGFAIFGVPNFILWGTAAGIASLIPSVGTSLVFIPTIILLLVGGQTFAAIGLLFWGVLAVGLIDNLLGPKLIGRGTGLHPLLILLSVLGGLAFFGPIGFILGPIILSLLFALLDTYYYLVNKKFENNS</sequence>
<evidence type="ECO:0000256" key="2">
    <source>
        <dbReference type="ARBA" id="ARBA00009773"/>
    </source>
</evidence>
<feature type="transmembrane region" description="Helical" evidence="6">
    <location>
        <begin position="264"/>
        <end position="295"/>
    </location>
</feature>
<dbReference type="Proteomes" id="UP000178783">
    <property type="component" value="Unassembled WGS sequence"/>
</dbReference>
<dbReference type="EMBL" id="MFFW01000010">
    <property type="protein sequence ID" value="OGF24530.1"/>
    <property type="molecule type" value="Genomic_DNA"/>
</dbReference>
<feature type="transmembrane region" description="Helical" evidence="6">
    <location>
        <begin position="71"/>
        <end position="97"/>
    </location>
</feature>
<evidence type="ECO:0000256" key="1">
    <source>
        <dbReference type="ARBA" id="ARBA00004141"/>
    </source>
</evidence>
<comment type="caution">
    <text evidence="7">The sequence shown here is derived from an EMBL/GenBank/DDBJ whole genome shotgun (WGS) entry which is preliminary data.</text>
</comment>